<evidence type="ECO:0000313" key="4">
    <source>
        <dbReference type="Proteomes" id="UP000315388"/>
    </source>
</evidence>
<evidence type="ECO:0000256" key="1">
    <source>
        <dbReference type="ARBA" id="ARBA00022679"/>
    </source>
</evidence>
<dbReference type="InterPro" id="IPR006598">
    <property type="entry name" value="CAP10"/>
</dbReference>
<gene>
    <name evidence="3" type="ORF">FHY56_02740</name>
</gene>
<dbReference type="AlphaFoldDB" id="A0A502BRY1"/>
<dbReference type="SMART" id="SM00672">
    <property type="entry name" value="CAP10"/>
    <property type="match status" value="1"/>
</dbReference>
<accession>A0A502BRY1</accession>
<dbReference type="GO" id="GO:0016740">
    <property type="term" value="F:transferase activity"/>
    <property type="evidence" value="ECO:0007669"/>
    <property type="project" value="UniProtKB-KW"/>
</dbReference>
<name>A0A502BRY1_9HYPH</name>
<keyword evidence="4" id="KW-1185">Reference proteome</keyword>
<evidence type="ECO:0000259" key="2">
    <source>
        <dbReference type="SMART" id="SM00672"/>
    </source>
</evidence>
<dbReference type="PANTHER" id="PTHR12203:SF35">
    <property type="entry name" value="PROTEIN O-GLUCOSYLTRANSFERASE 1"/>
    <property type="match status" value="1"/>
</dbReference>
<evidence type="ECO:0000313" key="3">
    <source>
        <dbReference type="EMBL" id="TPF76439.1"/>
    </source>
</evidence>
<sequence length="319" mass="38086">MRPLRKVGYYISNFAVDNFSTYIYSERFYSLIDSYPIDEIIRSFDRLNYYNKLSHEFSLSNCREIGNIEKNSSMYYYDLKEYARFFPKKSKISYVFGDITEIPATPSIVKSRPINGDNSNSVILNLDKFRHYYTVKDRRDFRTKLPKAVWRGRNNNSKRLKLVESFHDHPLCDVGLVHENLLKEYTKPWLSLKQQLQYRYIISVEGRDVATNLKWIMSSKSLCMMPKCIYETWFMEGRLIPGFHFVLLNDDFSDLPEKIEYYNKYPLAAEEIINNANDYCTDFFDKDKEKLVSLLVLMKYFYLSGQIDLPDRLKDLRWC</sequence>
<feature type="domain" description="Glycosyl transferase CAP10" evidence="2">
    <location>
        <begin position="59"/>
        <end position="298"/>
    </location>
</feature>
<comment type="caution">
    <text evidence="3">The sequence shown here is derived from an EMBL/GenBank/DDBJ whole genome shotgun (WGS) entry which is preliminary data.</text>
</comment>
<dbReference type="EMBL" id="VEWJ01000002">
    <property type="protein sequence ID" value="TPF76439.1"/>
    <property type="molecule type" value="Genomic_DNA"/>
</dbReference>
<dbReference type="InterPro" id="IPR051091">
    <property type="entry name" value="O-Glucosyltr/Glycosyltrsf_90"/>
</dbReference>
<reference evidence="3 4" key="1">
    <citation type="journal article" date="2003" name="Int. J. Syst. Evol. Microbiol.">
        <title>Towards a standardized format for the description of a novel species (of an established genus): Ochrobactrum gallinifaecis sp. nov.</title>
        <authorList>
            <person name="Kampfer P."/>
            <person name="Buczolits S."/>
            <person name="Albrecht A."/>
            <person name="Busse H.J."/>
            <person name="Stackebrandt E."/>
        </authorList>
    </citation>
    <scope>NUCLEOTIDE SEQUENCE [LARGE SCALE GENOMIC DNA]</scope>
    <source>
        <strain evidence="3 4">ISO 196</strain>
    </source>
</reference>
<protein>
    <submittedName>
        <fullName evidence="3">Lipopolysaccharide biosynthesis protein</fullName>
    </submittedName>
</protein>
<dbReference type="OrthoDB" id="767964at2"/>
<dbReference type="PANTHER" id="PTHR12203">
    <property type="entry name" value="KDEL LYS-ASP-GLU-LEU CONTAINING - RELATED"/>
    <property type="match status" value="1"/>
</dbReference>
<dbReference type="Pfam" id="PF05686">
    <property type="entry name" value="Glyco_transf_90"/>
    <property type="match status" value="1"/>
</dbReference>
<proteinExistence type="predicted"/>
<dbReference type="Proteomes" id="UP000315388">
    <property type="component" value="Unassembled WGS sequence"/>
</dbReference>
<keyword evidence="1" id="KW-0808">Transferase</keyword>
<dbReference type="RefSeq" id="WP_140903653.1">
    <property type="nucleotide sequence ID" value="NZ_JBHTMD010000020.1"/>
</dbReference>
<organism evidence="3 4">
    <name type="scientific">Brucella gallinifaecis</name>
    <dbReference type="NCBI Taxonomy" id="215590"/>
    <lineage>
        <taxon>Bacteria</taxon>
        <taxon>Pseudomonadati</taxon>
        <taxon>Pseudomonadota</taxon>
        <taxon>Alphaproteobacteria</taxon>
        <taxon>Hyphomicrobiales</taxon>
        <taxon>Brucellaceae</taxon>
        <taxon>Brucella/Ochrobactrum group</taxon>
        <taxon>Brucella</taxon>
    </lineage>
</organism>